<feature type="compositionally biased region" description="Low complexity" evidence="1">
    <location>
        <begin position="37"/>
        <end position="56"/>
    </location>
</feature>
<dbReference type="OrthoDB" id="6273691at2759"/>
<evidence type="ECO:0000313" key="2">
    <source>
        <dbReference type="EMBL" id="VEL36924.1"/>
    </source>
</evidence>
<dbReference type="AlphaFoldDB" id="A0A3S5FGA4"/>
<dbReference type="EMBL" id="CAAALY010253568">
    <property type="protein sequence ID" value="VEL36924.1"/>
    <property type="molecule type" value="Genomic_DNA"/>
</dbReference>
<sequence>MTTVDTGQASRIAQTGYSAHRERLRQQREEQFLAQQLARQQKQQQQSLHSQRQLRQMGGSTVTLSQQQMQHQEQMHQRRIQNMSSSHLSHHHSMSAMNWKQLSRLALIPTEHNFSAPLHFVCADAQTLEACSKMEIYRNGLFSPFAQQPSSLMGGGEAFEEVETITLQPIGRGVQDLSSRTGSMTTLAQAPATATSLVDGK</sequence>
<gene>
    <name evidence="2" type="ORF">PXEA_LOCUS30364</name>
</gene>
<proteinExistence type="predicted"/>
<accession>A0A3S5FGA4</accession>
<feature type="region of interest" description="Disordered" evidence="1">
    <location>
        <begin position="37"/>
        <end position="72"/>
    </location>
</feature>
<dbReference type="Proteomes" id="UP000784294">
    <property type="component" value="Unassembled WGS sequence"/>
</dbReference>
<name>A0A3S5FGA4_9PLAT</name>
<comment type="caution">
    <text evidence="2">The sequence shown here is derived from an EMBL/GenBank/DDBJ whole genome shotgun (WGS) entry which is preliminary data.</text>
</comment>
<feature type="region of interest" description="Disordered" evidence="1">
    <location>
        <begin position="1"/>
        <end position="22"/>
    </location>
</feature>
<protein>
    <submittedName>
        <fullName evidence="2">Uncharacterized protein</fullName>
    </submittedName>
</protein>
<keyword evidence="3" id="KW-1185">Reference proteome</keyword>
<evidence type="ECO:0000313" key="3">
    <source>
        <dbReference type="Proteomes" id="UP000784294"/>
    </source>
</evidence>
<feature type="compositionally biased region" description="Polar residues" evidence="1">
    <location>
        <begin position="1"/>
        <end position="17"/>
    </location>
</feature>
<organism evidence="2 3">
    <name type="scientific">Protopolystoma xenopodis</name>
    <dbReference type="NCBI Taxonomy" id="117903"/>
    <lineage>
        <taxon>Eukaryota</taxon>
        <taxon>Metazoa</taxon>
        <taxon>Spiralia</taxon>
        <taxon>Lophotrochozoa</taxon>
        <taxon>Platyhelminthes</taxon>
        <taxon>Monogenea</taxon>
        <taxon>Polyopisthocotylea</taxon>
        <taxon>Polystomatidea</taxon>
        <taxon>Polystomatidae</taxon>
        <taxon>Protopolystoma</taxon>
    </lineage>
</organism>
<reference evidence="2" key="1">
    <citation type="submission" date="2018-11" db="EMBL/GenBank/DDBJ databases">
        <authorList>
            <consortium name="Pathogen Informatics"/>
        </authorList>
    </citation>
    <scope>NUCLEOTIDE SEQUENCE</scope>
</reference>
<evidence type="ECO:0000256" key="1">
    <source>
        <dbReference type="SAM" id="MobiDB-lite"/>
    </source>
</evidence>